<evidence type="ECO:0000313" key="3">
    <source>
        <dbReference type="Proteomes" id="UP000297053"/>
    </source>
</evidence>
<sequence>MAVHTTPPDGWHRVRATHRDRKYSSATPVVYEHDDSGRRVEVVPTLVRAPGDGQEWQVRELFNGRSLVLDSAPDRAAAAAIAMEAMRGH</sequence>
<evidence type="ECO:0000256" key="1">
    <source>
        <dbReference type="SAM" id="MobiDB-lite"/>
    </source>
</evidence>
<dbReference type="KEGG" id="halz:E5139_10140"/>
<dbReference type="AlphaFoldDB" id="A0A4D6KIP2"/>
<feature type="region of interest" description="Disordered" evidence="1">
    <location>
        <begin position="1"/>
        <end position="30"/>
    </location>
</feature>
<organism evidence="2 3">
    <name type="scientific">Halomicrobium mukohataei</name>
    <dbReference type="NCBI Taxonomy" id="57705"/>
    <lineage>
        <taxon>Archaea</taxon>
        <taxon>Methanobacteriati</taxon>
        <taxon>Methanobacteriota</taxon>
        <taxon>Stenosarchaea group</taxon>
        <taxon>Halobacteria</taxon>
        <taxon>Halobacteriales</taxon>
        <taxon>Haloarculaceae</taxon>
        <taxon>Halomicrobium</taxon>
    </lineage>
</organism>
<gene>
    <name evidence="2" type="ORF">E5139_10140</name>
</gene>
<reference evidence="2 3" key="1">
    <citation type="submission" date="2019-04" db="EMBL/GenBank/DDBJ databases">
        <title>Complete genome sequence of Arthrobacter sp. ZXY-2 associated with effective atrazine degradation and salt adaptation.</title>
        <authorList>
            <person name="Zhao X."/>
        </authorList>
    </citation>
    <scope>NUCLEOTIDE SEQUENCE [LARGE SCALE GENOMIC DNA]</scope>
    <source>
        <strain evidence="3">ZP60</strain>
    </source>
</reference>
<evidence type="ECO:0000313" key="2">
    <source>
        <dbReference type="EMBL" id="QCD65981.1"/>
    </source>
</evidence>
<dbReference type="EMBL" id="CP039375">
    <property type="protein sequence ID" value="QCD65981.1"/>
    <property type="molecule type" value="Genomic_DNA"/>
</dbReference>
<proteinExistence type="predicted"/>
<dbReference type="RefSeq" id="WP_015762363.1">
    <property type="nucleotide sequence ID" value="NZ_CP039375.1"/>
</dbReference>
<reference evidence="2 3" key="2">
    <citation type="submission" date="2019-04" db="EMBL/GenBank/DDBJ databases">
        <authorList>
            <person name="Yang S."/>
            <person name="Wei W."/>
        </authorList>
    </citation>
    <scope>NUCLEOTIDE SEQUENCE [LARGE SCALE GENOMIC DNA]</scope>
    <source>
        <strain evidence="3">ZP60</strain>
    </source>
</reference>
<name>A0A4D6KIP2_9EURY</name>
<protein>
    <submittedName>
        <fullName evidence="2">Uncharacterized protein</fullName>
    </submittedName>
</protein>
<accession>A0A4D6KIP2</accession>
<dbReference type="GeneID" id="42179298"/>
<dbReference type="Proteomes" id="UP000297053">
    <property type="component" value="Chromosome"/>
</dbReference>